<dbReference type="InterPro" id="IPR017900">
    <property type="entry name" value="4Fe4S_Fe_S_CS"/>
</dbReference>
<accession>A0A9D9H4X3</accession>
<name>A0A9D9H4X3_9FIRM</name>
<dbReference type="PANTHER" id="PTHR40447:SF1">
    <property type="entry name" value="ANAEROBIC SULFITE REDUCTASE SUBUNIT A"/>
    <property type="match status" value="1"/>
</dbReference>
<dbReference type="PROSITE" id="PS51379">
    <property type="entry name" value="4FE4S_FER_2"/>
    <property type="match status" value="2"/>
</dbReference>
<evidence type="ECO:0000256" key="3">
    <source>
        <dbReference type="ARBA" id="ARBA00023014"/>
    </source>
</evidence>
<evidence type="ECO:0000256" key="1">
    <source>
        <dbReference type="ARBA" id="ARBA00022723"/>
    </source>
</evidence>
<comment type="caution">
    <text evidence="5">The sequence shown here is derived from an EMBL/GenBank/DDBJ whole genome shotgun (WGS) entry which is preliminary data.</text>
</comment>
<dbReference type="Pfam" id="PF17179">
    <property type="entry name" value="Fer4_22"/>
    <property type="match status" value="1"/>
</dbReference>
<gene>
    <name evidence="5" type="primary">asrA</name>
    <name evidence="5" type="ORF">IAC55_08320</name>
</gene>
<keyword evidence="2" id="KW-0408">Iron</keyword>
<dbReference type="Proteomes" id="UP000823611">
    <property type="component" value="Unassembled WGS sequence"/>
</dbReference>
<dbReference type="NCBIfam" id="TIGR02910">
    <property type="entry name" value="sulfite_red_A"/>
    <property type="match status" value="1"/>
</dbReference>
<dbReference type="InterPro" id="IPR014259">
    <property type="entry name" value="Sulphite_reductase_A"/>
</dbReference>
<dbReference type="PANTHER" id="PTHR40447">
    <property type="entry name" value="ANAEROBIC SULFITE REDUCTASE SUBUNIT A"/>
    <property type="match status" value="1"/>
</dbReference>
<evidence type="ECO:0000313" key="5">
    <source>
        <dbReference type="EMBL" id="MBO8435307.1"/>
    </source>
</evidence>
<dbReference type="AlphaFoldDB" id="A0A9D9H4X3"/>
<feature type="domain" description="4Fe-4S ferredoxin-type" evidence="4">
    <location>
        <begin position="298"/>
        <end position="326"/>
    </location>
</feature>
<dbReference type="InterPro" id="IPR017896">
    <property type="entry name" value="4Fe4S_Fe-S-bd"/>
</dbReference>
<keyword evidence="3" id="KW-0411">Iron-sulfur</keyword>
<evidence type="ECO:0000256" key="2">
    <source>
        <dbReference type="ARBA" id="ARBA00023004"/>
    </source>
</evidence>
<organism evidence="5 6">
    <name type="scientific">Candidatus Fimicola merdigallinarum</name>
    <dbReference type="NCBI Taxonomy" id="2840819"/>
    <lineage>
        <taxon>Bacteria</taxon>
        <taxon>Bacillati</taxon>
        <taxon>Bacillota</taxon>
        <taxon>Clostridia</taxon>
        <taxon>Lachnospirales</taxon>
        <taxon>Lachnospiraceae</taxon>
        <taxon>Lachnospiraceae incertae sedis</taxon>
        <taxon>Candidatus Fimicola</taxon>
    </lineage>
</organism>
<evidence type="ECO:0000313" key="6">
    <source>
        <dbReference type="Proteomes" id="UP000823611"/>
    </source>
</evidence>
<reference evidence="5" key="1">
    <citation type="submission" date="2020-10" db="EMBL/GenBank/DDBJ databases">
        <authorList>
            <person name="Gilroy R."/>
        </authorList>
    </citation>
    <scope>NUCLEOTIDE SEQUENCE</scope>
    <source>
        <strain evidence="5">F6-4510</strain>
    </source>
</reference>
<dbReference type="GO" id="GO:0046872">
    <property type="term" value="F:metal ion binding"/>
    <property type="evidence" value="ECO:0007669"/>
    <property type="project" value="UniProtKB-KW"/>
</dbReference>
<evidence type="ECO:0000259" key="4">
    <source>
        <dbReference type="PROSITE" id="PS51379"/>
    </source>
</evidence>
<protein>
    <submittedName>
        <fullName evidence="5">Anaerobic sulfite reductase subunit A</fullName>
    </submittedName>
</protein>
<dbReference type="PROSITE" id="PS00198">
    <property type="entry name" value="4FE4S_FER_1"/>
    <property type="match status" value="2"/>
</dbReference>
<proteinExistence type="predicted"/>
<sequence length="341" mass="38873">MGYRLTNEQMNNVWNELKNVYDIYAPKCYAGGGRFSDTDSIRYGKVESIDEVVFDKKSEYSAKELISPNAETLFYFSEDHVNVGGENIEKKKDILILLRSCDLHAIKRFDQIYLGQGPADFYYERLRKKLKFMVMGCTTSFDNCFCVDTETNKIDTYDMSIDKRGEEFFIDCKLEQFEDVLKSVGTEVADATPSFVTETKTRVNIPESVPTSIIKNELWDQYDSRCIACGRCNFVCPTCTCFTMQDIFYTDNGKAGERRRVAASCMVDGYSDVAGGGSYRKKNGERMRYKVLHKISDYKKRTGETMCVGCGRCDDICPEYISYSNCINILSEACKEVAGNE</sequence>
<keyword evidence="1" id="KW-0479">Metal-binding</keyword>
<feature type="domain" description="4Fe-4S ferredoxin-type" evidence="4">
    <location>
        <begin position="215"/>
        <end position="247"/>
    </location>
</feature>
<dbReference type="EMBL" id="JADIMX010000162">
    <property type="protein sequence ID" value="MBO8435307.1"/>
    <property type="molecule type" value="Genomic_DNA"/>
</dbReference>
<dbReference type="GO" id="GO:0051536">
    <property type="term" value="F:iron-sulfur cluster binding"/>
    <property type="evidence" value="ECO:0007669"/>
    <property type="project" value="UniProtKB-KW"/>
</dbReference>
<reference evidence="5" key="2">
    <citation type="journal article" date="2021" name="PeerJ">
        <title>Extensive microbial diversity within the chicken gut microbiome revealed by metagenomics and culture.</title>
        <authorList>
            <person name="Gilroy R."/>
            <person name="Ravi A."/>
            <person name="Getino M."/>
            <person name="Pursley I."/>
            <person name="Horton D.L."/>
            <person name="Alikhan N.F."/>
            <person name="Baker D."/>
            <person name="Gharbi K."/>
            <person name="Hall N."/>
            <person name="Watson M."/>
            <person name="Adriaenssens E.M."/>
            <person name="Foster-Nyarko E."/>
            <person name="Jarju S."/>
            <person name="Secka A."/>
            <person name="Antonio M."/>
            <person name="Oren A."/>
            <person name="Chaudhuri R.R."/>
            <person name="La Ragione R."/>
            <person name="Hildebrand F."/>
            <person name="Pallen M.J."/>
        </authorList>
    </citation>
    <scope>NUCLEOTIDE SEQUENCE</scope>
    <source>
        <strain evidence="5">F6-4510</strain>
    </source>
</reference>
<dbReference type="SUPFAM" id="SSF46548">
    <property type="entry name" value="alpha-helical ferredoxin"/>
    <property type="match status" value="1"/>
</dbReference>